<evidence type="ECO:0000313" key="2">
    <source>
        <dbReference type="Proteomes" id="UP001177670"/>
    </source>
</evidence>
<evidence type="ECO:0000313" key="1">
    <source>
        <dbReference type="EMBL" id="KAK1119784.1"/>
    </source>
</evidence>
<gene>
    <name evidence="1" type="ORF">K0M31_013197</name>
</gene>
<comment type="caution">
    <text evidence="1">The sequence shown here is derived from an EMBL/GenBank/DDBJ whole genome shotgun (WGS) entry which is preliminary data.</text>
</comment>
<dbReference type="AlphaFoldDB" id="A0AA40KGX0"/>
<protein>
    <submittedName>
        <fullName evidence="1">Uncharacterized protein</fullName>
    </submittedName>
</protein>
<reference evidence="1" key="1">
    <citation type="submission" date="2021-10" db="EMBL/GenBank/DDBJ databases">
        <title>Melipona bicolor Genome sequencing and assembly.</title>
        <authorList>
            <person name="Araujo N.S."/>
            <person name="Arias M.C."/>
        </authorList>
    </citation>
    <scope>NUCLEOTIDE SEQUENCE</scope>
    <source>
        <strain evidence="1">USP_2M_L1-L4_2017</strain>
        <tissue evidence="1">Whole body</tissue>
    </source>
</reference>
<feature type="non-terminal residue" evidence="1">
    <location>
        <position position="89"/>
    </location>
</feature>
<sequence>MPIGRHERFEWYLKVGGWTGRGTVPHPVNQKARNEAAVRGTGSPPWRGVPNDSRVITLRRSLDLALWRKKRRASETREGVPCENESVLS</sequence>
<dbReference type="Proteomes" id="UP001177670">
    <property type="component" value="Unassembled WGS sequence"/>
</dbReference>
<organism evidence="1 2">
    <name type="scientific">Melipona bicolor</name>
    <dbReference type="NCBI Taxonomy" id="60889"/>
    <lineage>
        <taxon>Eukaryota</taxon>
        <taxon>Metazoa</taxon>
        <taxon>Ecdysozoa</taxon>
        <taxon>Arthropoda</taxon>
        <taxon>Hexapoda</taxon>
        <taxon>Insecta</taxon>
        <taxon>Pterygota</taxon>
        <taxon>Neoptera</taxon>
        <taxon>Endopterygota</taxon>
        <taxon>Hymenoptera</taxon>
        <taxon>Apocrita</taxon>
        <taxon>Aculeata</taxon>
        <taxon>Apoidea</taxon>
        <taxon>Anthophila</taxon>
        <taxon>Apidae</taxon>
        <taxon>Melipona</taxon>
    </lineage>
</organism>
<dbReference type="EMBL" id="JAHYIQ010000035">
    <property type="protein sequence ID" value="KAK1119784.1"/>
    <property type="molecule type" value="Genomic_DNA"/>
</dbReference>
<keyword evidence="2" id="KW-1185">Reference proteome</keyword>
<name>A0AA40KGX0_9HYME</name>
<accession>A0AA40KGX0</accession>
<proteinExistence type="predicted"/>